<comment type="caution">
    <text evidence="2">The sequence shown here is derived from an EMBL/GenBank/DDBJ whole genome shotgun (WGS) entry which is preliminary data.</text>
</comment>
<organism evidence="2 3">
    <name type="scientific">Christiangramia aestuarii</name>
    <dbReference type="NCBI Taxonomy" id="1028746"/>
    <lineage>
        <taxon>Bacteria</taxon>
        <taxon>Pseudomonadati</taxon>
        <taxon>Bacteroidota</taxon>
        <taxon>Flavobacteriia</taxon>
        <taxon>Flavobacteriales</taxon>
        <taxon>Flavobacteriaceae</taxon>
        <taxon>Christiangramia</taxon>
    </lineage>
</organism>
<dbReference type="InterPro" id="IPR013783">
    <property type="entry name" value="Ig-like_fold"/>
</dbReference>
<name>A0A7K1LT85_9FLAO</name>
<feature type="domain" description="DUF7507" evidence="1">
    <location>
        <begin position="103"/>
        <end position="174"/>
    </location>
</feature>
<dbReference type="Pfam" id="PF24346">
    <property type="entry name" value="DUF7507"/>
    <property type="match status" value="2"/>
</dbReference>
<evidence type="ECO:0000313" key="3">
    <source>
        <dbReference type="Proteomes" id="UP000460416"/>
    </source>
</evidence>
<reference evidence="2 3" key="1">
    <citation type="submission" date="2019-07" db="EMBL/GenBank/DDBJ databases">
        <title>Gramella aestuarii sp. nov., isolated from a tidal flat, and emended description of Gramella echinicola.</title>
        <authorList>
            <person name="Liu L."/>
        </authorList>
    </citation>
    <scope>NUCLEOTIDE SEQUENCE [LARGE SCALE GENOMIC DNA]</scope>
    <source>
        <strain evidence="2 3">BS12</strain>
    </source>
</reference>
<accession>A0A7K1LT85</accession>
<feature type="domain" description="DUF7507" evidence="1">
    <location>
        <begin position="7"/>
        <end position="90"/>
    </location>
</feature>
<dbReference type="PANTHER" id="PTHR34819:SF3">
    <property type="entry name" value="CELL SURFACE PROTEIN"/>
    <property type="match status" value="1"/>
</dbReference>
<proteinExistence type="predicted"/>
<gene>
    <name evidence="2" type="ORF">FLP08_15485</name>
</gene>
<dbReference type="InterPro" id="IPR047589">
    <property type="entry name" value="DUF11_rpt"/>
</dbReference>
<feature type="non-terminal residue" evidence="2">
    <location>
        <position position="174"/>
    </location>
</feature>
<keyword evidence="3" id="KW-1185">Reference proteome</keyword>
<dbReference type="InterPro" id="IPR051172">
    <property type="entry name" value="Chlamydia_OmcB"/>
</dbReference>
<evidence type="ECO:0000313" key="2">
    <source>
        <dbReference type="EMBL" id="MUP43976.1"/>
    </source>
</evidence>
<protein>
    <submittedName>
        <fullName evidence="2">DUF11 domain-containing protein</fullName>
    </submittedName>
</protein>
<dbReference type="PANTHER" id="PTHR34819">
    <property type="entry name" value="LARGE CYSTEINE-RICH PERIPLASMIC PROTEIN OMCB"/>
    <property type="match status" value="1"/>
</dbReference>
<dbReference type="AlphaFoldDB" id="A0A7K1LT85"/>
<feature type="non-terminal residue" evidence="2">
    <location>
        <position position="1"/>
    </location>
</feature>
<dbReference type="Gene3D" id="2.60.40.10">
    <property type="entry name" value="Immunoglobulins"/>
    <property type="match status" value="1"/>
</dbReference>
<dbReference type="Proteomes" id="UP000460416">
    <property type="component" value="Unassembled WGS sequence"/>
</dbReference>
<dbReference type="InterPro" id="IPR055354">
    <property type="entry name" value="DUF7507"/>
</dbReference>
<evidence type="ECO:0000259" key="1">
    <source>
        <dbReference type="Pfam" id="PF24346"/>
    </source>
</evidence>
<dbReference type="EMBL" id="VJVW01000044">
    <property type="protein sequence ID" value="MUP43976.1"/>
    <property type="molecule type" value="Genomic_DNA"/>
</dbReference>
<sequence>SFNDENGNGYAEAGETISYTFSLTNTGNVTLNNITVTDPMVSVNGGPINLAPGASDNTSFTATYTLTQADVDSGQVDNIATADADELTDPEDSNNETTPLTQNPAIEAVKTVRVAGTEVGDVIEYDIVVTNTGNVTVTDIEITDANADAGSITGSPILTLAPGESATVTANQTI</sequence>
<dbReference type="NCBIfam" id="TIGR01451">
    <property type="entry name" value="B_ant_repeat"/>
    <property type="match status" value="2"/>
</dbReference>
<dbReference type="OrthoDB" id="9805017at2"/>